<feature type="non-terminal residue" evidence="1">
    <location>
        <position position="1"/>
    </location>
</feature>
<reference evidence="1" key="1">
    <citation type="submission" date="2021-02" db="EMBL/GenBank/DDBJ databases">
        <authorList>
            <person name="Nowell W R."/>
        </authorList>
    </citation>
    <scope>NUCLEOTIDE SEQUENCE</scope>
</reference>
<accession>A0A819SB47</accession>
<protein>
    <submittedName>
        <fullName evidence="1">Uncharacterized protein</fullName>
    </submittedName>
</protein>
<name>A0A819SB47_9BILA</name>
<evidence type="ECO:0000313" key="1">
    <source>
        <dbReference type="EMBL" id="CAF4056626.1"/>
    </source>
</evidence>
<comment type="caution">
    <text evidence="1">The sequence shown here is derived from an EMBL/GenBank/DDBJ whole genome shotgun (WGS) entry which is preliminary data.</text>
</comment>
<dbReference type="Proteomes" id="UP000663836">
    <property type="component" value="Unassembled WGS sequence"/>
</dbReference>
<dbReference type="AlphaFoldDB" id="A0A819SB47"/>
<organism evidence="1 2">
    <name type="scientific">Rotaria sordida</name>
    <dbReference type="NCBI Taxonomy" id="392033"/>
    <lineage>
        <taxon>Eukaryota</taxon>
        <taxon>Metazoa</taxon>
        <taxon>Spiralia</taxon>
        <taxon>Gnathifera</taxon>
        <taxon>Rotifera</taxon>
        <taxon>Eurotatoria</taxon>
        <taxon>Bdelloidea</taxon>
        <taxon>Philodinida</taxon>
        <taxon>Philodinidae</taxon>
        <taxon>Rotaria</taxon>
    </lineage>
</organism>
<sequence length="34" mass="4183">IFYSTKLFGVFKAIQHFGDQRRVPEIIRQKLFWL</sequence>
<proteinExistence type="predicted"/>
<dbReference type="EMBL" id="CAJOBD010006271">
    <property type="protein sequence ID" value="CAF4056626.1"/>
    <property type="molecule type" value="Genomic_DNA"/>
</dbReference>
<gene>
    <name evidence="1" type="ORF">JBS370_LOCUS29348</name>
</gene>
<evidence type="ECO:0000313" key="2">
    <source>
        <dbReference type="Proteomes" id="UP000663836"/>
    </source>
</evidence>